<dbReference type="Proteomes" id="UP001175000">
    <property type="component" value="Unassembled WGS sequence"/>
</dbReference>
<keyword evidence="2" id="KW-1185">Reference proteome</keyword>
<gene>
    <name evidence="1" type="ORF">B0T14DRAFT_340328</name>
</gene>
<dbReference type="AlphaFoldDB" id="A0AA39WCY0"/>
<reference evidence="1" key="1">
    <citation type="submission" date="2023-06" db="EMBL/GenBank/DDBJ databases">
        <title>Genome-scale phylogeny and comparative genomics of the fungal order Sordariales.</title>
        <authorList>
            <consortium name="Lawrence Berkeley National Laboratory"/>
            <person name="Hensen N."/>
            <person name="Bonometti L."/>
            <person name="Westerberg I."/>
            <person name="Brannstrom I.O."/>
            <person name="Guillou S."/>
            <person name="Cros-Aarteil S."/>
            <person name="Calhoun S."/>
            <person name="Haridas S."/>
            <person name="Kuo A."/>
            <person name="Mondo S."/>
            <person name="Pangilinan J."/>
            <person name="Riley R."/>
            <person name="Labutti K."/>
            <person name="Andreopoulos B."/>
            <person name="Lipzen A."/>
            <person name="Chen C."/>
            <person name="Yanf M."/>
            <person name="Daum C."/>
            <person name="Ng V."/>
            <person name="Clum A."/>
            <person name="Steindorff A."/>
            <person name="Ohm R."/>
            <person name="Martin F."/>
            <person name="Silar P."/>
            <person name="Natvig D."/>
            <person name="Lalanne C."/>
            <person name="Gautier V."/>
            <person name="Ament-Velasquez S.L."/>
            <person name="Kruys A."/>
            <person name="Hutchinson M.I."/>
            <person name="Powell A.J."/>
            <person name="Barry K."/>
            <person name="Miller A.N."/>
            <person name="Grigoriev I.V."/>
            <person name="Debuchy R."/>
            <person name="Gladieux P."/>
            <person name="Thoren M.H."/>
            <person name="Johannesson H."/>
        </authorList>
    </citation>
    <scope>NUCLEOTIDE SEQUENCE</scope>
    <source>
        <strain evidence="1">CBS 606.72</strain>
    </source>
</reference>
<protein>
    <submittedName>
        <fullName evidence="1">Uncharacterized protein</fullName>
    </submittedName>
</protein>
<accession>A0AA39WCY0</accession>
<name>A0AA39WCY0_9PEZI</name>
<sequence length="94" mass="10901">MWRESSFFTVGSVVDMGIWKLPLGKAMTLYQKPLWRDAWSTLRAASGWLMLTSSGVMRTKWHWEVPSQRHAPCLILRGYVIEMACERNGKREGK</sequence>
<evidence type="ECO:0000313" key="1">
    <source>
        <dbReference type="EMBL" id="KAK0612056.1"/>
    </source>
</evidence>
<evidence type="ECO:0000313" key="2">
    <source>
        <dbReference type="Proteomes" id="UP001175000"/>
    </source>
</evidence>
<proteinExistence type="predicted"/>
<dbReference type="EMBL" id="JAULSU010000007">
    <property type="protein sequence ID" value="KAK0612056.1"/>
    <property type="molecule type" value="Genomic_DNA"/>
</dbReference>
<organism evidence="1 2">
    <name type="scientific">Immersiella caudata</name>
    <dbReference type="NCBI Taxonomy" id="314043"/>
    <lineage>
        <taxon>Eukaryota</taxon>
        <taxon>Fungi</taxon>
        <taxon>Dikarya</taxon>
        <taxon>Ascomycota</taxon>
        <taxon>Pezizomycotina</taxon>
        <taxon>Sordariomycetes</taxon>
        <taxon>Sordariomycetidae</taxon>
        <taxon>Sordariales</taxon>
        <taxon>Lasiosphaeriaceae</taxon>
        <taxon>Immersiella</taxon>
    </lineage>
</organism>
<comment type="caution">
    <text evidence="1">The sequence shown here is derived from an EMBL/GenBank/DDBJ whole genome shotgun (WGS) entry which is preliminary data.</text>
</comment>